<evidence type="ECO:0000313" key="3">
    <source>
        <dbReference type="Proteomes" id="UP000774130"/>
    </source>
</evidence>
<dbReference type="InterPro" id="IPR021021">
    <property type="entry name" value="Fibronectin-binding_SSURE"/>
</dbReference>
<dbReference type="InterPro" id="IPR043708">
    <property type="entry name" value="DUF5648"/>
</dbReference>
<organism evidence="2 3">
    <name type="scientific">Enterococcus alishanensis</name>
    <dbReference type="NCBI Taxonomy" id="1303817"/>
    <lineage>
        <taxon>Bacteria</taxon>
        <taxon>Bacillati</taxon>
        <taxon>Bacillota</taxon>
        <taxon>Bacilli</taxon>
        <taxon>Lactobacillales</taxon>
        <taxon>Enterococcaceae</taxon>
        <taxon>Enterococcus</taxon>
    </lineage>
</organism>
<proteinExistence type="predicted"/>
<evidence type="ECO:0000259" key="1">
    <source>
        <dbReference type="Pfam" id="PF18885"/>
    </source>
</evidence>
<keyword evidence="3" id="KW-1185">Reference proteome</keyword>
<sequence>MSGKKYNLLNKQTRALSKTKQKRIAISLISLAVLGTSGFAVIHSSSSANAETAPVVTAIETGDVQQAIDNNIKDSLYVPKTIIDSAYSNGTGPFLAGVNSSIPFEEFGGDGMLTRLLLKSSDGAPWSNNGTGMNTALPPVADLQNGTYTYQVDLDGEAAGLTGEPLIQALQTSTATSYNATVRVFETGNPTEVATKNVTLNIGTNNLQQQLDTNIKDSIDVSTSAITNAVNPGPFTAGVNETIPFEDFGGDGMLTRLLLNSSDSAPWSDNGTAGNAALLPAADFQADQYTYQVTLDGAAEGLMGAELIKALQENPGQYNATINVYTVGTTDIVATKMATVNIDQSIQNTVAENTKDSVKVPGEYLSSANFPGPFTAGVNKIIPFEDFGGDGMLTRLILGSSEGAPWSNNGTAGNVALLPTETLESNKYFYEVDLDGAAAGKTDAELLAALKANPGEYNATIKVYGSTNPLSRAVDQNNLIAEKNISINLEAPVMQGLPLYRAYNPNSGEHFYTGSKAEFDYIVNLGWVDEGTAWQTAETGTPVYRLYNPNSGEHFYTMNEKEYNSVAKEGWAKEGIAFYSDVNEGTPIYRSFNPNARGAGSHLYTASAAEQDFIHSNGWIDEGIAFYGVK</sequence>
<dbReference type="Proteomes" id="UP000774130">
    <property type="component" value="Unassembled WGS sequence"/>
</dbReference>
<gene>
    <name evidence="2" type="ORF">KUA55_05430</name>
</gene>
<reference evidence="2 3" key="1">
    <citation type="submission" date="2021-06" db="EMBL/GenBank/DDBJ databases">
        <title>Enterococcus alishanensis sp. nov., a novel lactic acid bacterium isolated from fresh coffee beans.</title>
        <authorList>
            <person name="Chen Y.-S."/>
        </authorList>
    </citation>
    <scope>NUCLEOTIDE SEQUENCE [LARGE SCALE GENOMIC DNA]</scope>
    <source>
        <strain evidence="2 3">ALS3</strain>
    </source>
</reference>
<feature type="domain" description="DUF5648" evidence="1">
    <location>
        <begin position="498"/>
        <end position="628"/>
    </location>
</feature>
<dbReference type="Pfam" id="PF18885">
    <property type="entry name" value="DUF5648"/>
    <property type="match status" value="1"/>
</dbReference>
<protein>
    <submittedName>
        <fullName evidence="2">Fibronectin-binding SSURE repeat-containing protein</fullName>
    </submittedName>
</protein>
<dbReference type="RefSeq" id="WP_218325167.1">
    <property type="nucleotide sequence ID" value="NZ_JAHUZB010000002.1"/>
</dbReference>
<name>A0ABS6TB68_9ENTE</name>
<comment type="caution">
    <text evidence="2">The sequence shown here is derived from an EMBL/GenBank/DDBJ whole genome shotgun (WGS) entry which is preliminary data.</text>
</comment>
<dbReference type="EMBL" id="JAHUZB010000002">
    <property type="protein sequence ID" value="MBV7390114.1"/>
    <property type="molecule type" value="Genomic_DNA"/>
</dbReference>
<dbReference type="Pfam" id="PF11966">
    <property type="entry name" value="SSURE"/>
    <property type="match status" value="2"/>
</dbReference>
<accession>A0ABS6TB68</accession>
<evidence type="ECO:0000313" key="2">
    <source>
        <dbReference type="EMBL" id="MBV7390114.1"/>
    </source>
</evidence>